<dbReference type="CDD" id="cd00303">
    <property type="entry name" value="retropepsin_like"/>
    <property type="match status" value="1"/>
</dbReference>
<evidence type="ECO:0000256" key="1">
    <source>
        <dbReference type="SAM" id="Coils"/>
    </source>
</evidence>
<dbReference type="InterPro" id="IPR026960">
    <property type="entry name" value="RVT-Znf"/>
</dbReference>
<feature type="coiled-coil region" evidence="1">
    <location>
        <begin position="804"/>
        <end position="831"/>
    </location>
</feature>
<dbReference type="Pfam" id="PF08284">
    <property type="entry name" value="RVP_2"/>
    <property type="match status" value="1"/>
</dbReference>
<evidence type="ECO:0000313" key="4">
    <source>
        <dbReference type="EMBL" id="GEU60940.1"/>
    </source>
</evidence>
<dbReference type="Pfam" id="PF13966">
    <property type="entry name" value="zf-RVT"/>
    <property type="match status" value="1"/>
</dbReference>
<accession>A0A6L2LIH5</accession>
<feature type="region of interest" description="Disordered" evidence="2">
    <location>
        <begin position="275"/>
        <end position="299"/>
    </location>
</feature>
<organism evidence="4">
    <name type="scientific">Tanacetum cinerariifolium</name>
    <name type="common">Dalmatian daisy</name>
    <name type="synonym">Chrysanthemum cinerariifolium</name>
    <dbReference type="NCBI Taxonomy" id="118510"/>
    <lineage>
        <taxon>Eukaryota</taxon>
        <taxon>Viridiplantae</taxon>
        <taxon>Streptophyta</taxon>
        <taxon>Embryophyta</taxon>
        <taxon>Tracheophyta</taxon>
        <taxon>Spermatophyta</taxon>
        <taxon>Magnoliopsida</taxon>
        <taxon>eudicotyledons</taxon>
        <taxon>Gunneridae</taxon>
        <taxon>Pentapetalae</taxon>
        <taxon>asterids</taxon>
        <taxon>campanulids</taxon>
        <taxon>Asterales</taxon>
        <taxon>Asteraceae</taxon>
        <taxon>Asteroideae</taxon>
        <taxon>Anthemideae</taxon>
        <taxon>Anthemidinae</taxon>
        <taxon>Tanacetum</taxon>
    </lineage>
</organism>
<gene>
    <name evidence="4" type="ORF">Tci_032918</name>
</gene>
<feature type="compositionally biased region" description="Basic and acidic residues" evidence="2">
    <location>
        <begin position="275"/>
        <end position="284"/>
    </location>
</feature>
<protein>
    <recommendedName>
        <fullName evidence="3">Reverse transcriptase zinc-binding domain-containing protein</fullName>
    </recommendedName>
</protein>
<dbReference type="InterPro" id="IPR021109">
    <property type="entry name" value="Peptidase_aspartic_dom_sf"/>
</dbReference>
<sequence>MHIHPTAPKLPHKLSFALVASGDGGVKKNQNNVNQDKGNNIPLNELDLINVDDTSTMVLVKVKEVDLISNMYCICRNEGFDDVKIYYVEGLWVWIQFNNAKSCEAFKPNEALQKVLTTIRVVSLSFIVDERMVWIEITGLPLCAWGLNAFNKVANVFGKIQFFDSDVDDNMSFGRYCIATKKPFAIAETVKVTIRGMNFDVNVKEIRTWNTTIENDLECSDSEGVHEDDHSYNMEENYNDVLDDFIEQVSNAIGSKPPGFETQIKEDVIPDVKPHELGDKKGTSNHEVSNNTCSKPHGFETQIKDDVIPDVKPHKVEDKRGTVNYVSSKMRKKKVSRSSKCSTSFGNFKSKDRKGFSFINEMNKMIEVGDALGYDVKGCKRSFRKMINGIGVPMVPNPLYIKDFIPISLIGVHYKIIAKILATRLSKVINSIISPEQYAFITGRQILNGPLILSEVINWASILVNGSPTLEFSLKRGLRQGDPLSPFFFIIVMEGLNIMLKDGLATNLFRGIKIGSPSLHLSPNLYSVGVSSNVASHMAEGTGCSSSFLPFSYLCLPIGLNMGRITNWTVLIDRFKARLSGWKANMLSSGGRLTLIKSVLGSLGGLGVGSLRTFNMSLLLKWRWRLLKHPLALWVKVVKSIHGDEAPINRGRALADLNTLLMDLSFVTLSNNVDLVSSSLSSDGIFLVSDVRKHIDDCMLLNFLPCTRWFKAISQKVNIFMWRLFLDRLPHRLNLSSRGLDIESIMCPLCNKHVESNAHEFFSYDITHGIWSLVQGWCDSKFLLLNSCEDWDVWTRSTETSDGLAAIRAQLNNLGKEIKKVNEKVYAAQEKDPGSFTLPCYIINVCFEKAFADLRASVSVMPFSTYLNLGLDELAHTKFTVELVDGTMKHPKGIAKNILVGIGKFVFLVDFIILDMHEDVNVPLILERQFLSTAHAKVNVFRRKITLRVKMDDPNITMEEYIKHGEENAYRNGQVYTWEAAAYVTINLTLEYRLTNPTRKITCDFKYFEKVFSAIAYNDALTSKLDLSEPTISPQHIDEFDKTSLSECDGEEQNFIYFNDLFPFNVIYPDDLSDKDNDDDKIDIKQSSGDNVINTDVGAYAQGSNKLLETSHDTSNKIFKQGISGLCSEECVCEMYSKECVCEMCLRNVSAKCVLRNVSAEYVCGKECVILRVLRDLILHHSLINNSASLSNKFRGFYFSFKFGISGLLHHVVTAIADRIRELLEYMDVHDNDASESSKPSWGKMHTFATMSTSRGK</sequence>
<dbReference type="EMBL" id="BKCJ010004419">
    <property type="protein sequence ID" value="GEU60940.1"/>
    <property type="molecule type" value="Genomic_DNA"/>
</dbReference>
<dbReference type="PANTHER" id="PTHR33067:SF9">
    <property type="entry name" value="RNA-DIRECTED DNA POLYMERASE"/>
    <property type="match status" value="1"/>
</dbReference>
<evidence type="ECO:0000259" key="3">
    <source>
        <dbReference type="Pfam" id="PF13966"/>
    </source>
</evidence>
<dbReference type="AlphaFoldDB" id="A0A6L2LIH5"/>
<reference evidence="4" key="1">
    <citation type="journal article" date="2019" name="Sci. Rep.">
        <title>Draft genome of Tanacetum cinerariifolium, the natural source of mosquito coil.</title>
        <authorList>
            <person name="Yamashiro T."/>
            <person name="Shiraishi A."/>
            <person name="Satake H."/>
            <person name="Nakayama K."/>
        </authorList>
    </citation>
    <scope>NUCLEOTIDE SEQUENCE</scope>
</reference>
<dbReference type="PANTHER" id="PTHR33067">
    <property type="entry name" value="RNA-DIRECTED DNA POLYMERASE-RELATED"/>
    <property type="match status" value="1"/>
</dbReference>
<evidence type="ECO:0000256" key="2">
    <source>
        <dbReference type="SAM" id="MobiDB-lite"/>
    </source>
</evidence>
<dbReference type="Gene3D" id="2.40.70.10">
    <property type="entry name" value="Acid Proteases"/>
    <property type="match status" value="1"/>
</dbReference>
<keyword evidence="1" id="KW-0175">Coiled coil</keyword>
<comment type="caution">
    <text evidence="4">The sequence shown here is derived from an EMBL/GenBank/DDBJ whole genome shotgun (WGS) entry which is preliminary data.</text>
</comment>
<name>A0A6L2LIH5_TANCI</name>
<feature type="domain" description="Reverse transcriptase zinc-binding" evidence="3">
    <location>
        <begin position="707"/>
        <end position="771"/>
    </location>
</feature>
<proteinExistence type="predicted"/>
<feature type="compositionally biased region" description="Polar residues" evidence="2">
    <location>
        <begin position="285"/>
        <end position="294"/>
    </location>
</feature>